<organism evidence="2 3">
    <name type="scientific">Clupea harengus</name>
    <name type="common">Atlantic herring</name>
    <dbReference type="NCBI Taxonomy" id="7950"/>
    <lineage>
        <taxon>Eukaryota</taxon>
        <taxon>Metazoa</taxon>
        <taxon>Chordata</taxon>
        <taxon>Craniata</taxon>
        <taxon>Vertebrata</taxon>
        <taxon>Euteleostomi</taxon>
        <taxon>Actinopterygii</taxon>
        <taxon>Neopterygii</taxon>
        <taxon>Teleostei</taxon>
        <taxon>Clupei</taxon>
        <taxon>Clupeiformes</taxon>
        <taxon>Clupeoidei</taxon>
        <taxon>Clupeidae</taxon>
        <taxon>Clupea</taxon>
    </lineage>
</organism>
<evidence type="ECO:0000313" key="2">
    <source>
        <dbReference type="Proteomes" id="UP000515152"/>
    </source>
</evidence>
<evidence type="ECO:0000313" key="3">
    <source>
        <dbReference type="RefSeq" id="XP_012672919.1"/>
    </source>
</evidence>
<dbReference type="KEGG" id="char:105891302"/>
<dbReference type="Pfam" id="PF00179">
    <property type="entry name" value="UQ_con"/>
    <property type="match status" value="1"/>
</dbReference>
<dbReference type="OrthoDB" id="9978460at2759"/>
<accession>A0A6P3VIV1</accession>
<dbReference type="InterPro" id="IPR000608">
    <property type="entry name" value="UBC"/>
</dbReference>
<dbReference type="Proteomes" id="UP000515152">
    <property type="component" value="Chromosome 25"/>
</dbReference>
<dbReference type="SUPFAM" id="SSF54495">
    <property type="entry name" value="UBC-like"/>
    <property type="match status" value="1"/>
</dbReference>
<proteinExistence type="predicted"/>
<protein>
    <submittedName>
        <fullName evidence="3">Ubiquitin-conjugating enzyme E2 U-like</fullName>
    </submittedName>
</protein>
<dbReference type="GeneID" id="105891302"/>
<dbReference type="InterPro" id="IPR016135">
    <property type="entry name" value="UBQ-conjugating_enzyme/RWD"/>
</dbReference>
<dbReference type="PROSITE" id="PS50127">
    <property type="entry name" value="UBC_2"/>
    <property type="match status" value="1"/>
</dbReference>
<evidence type="ECO:0000259" key="1">
    <source>
        <dbReference type="PROSITE" id="PS50127"/>
    </source>
</evidence>
<name>A0A6P3VIV1_CLUHA</name>
<dbReference type="AlphaFoldDB" id="A0A6P3VIV1"/>
<sequence>MFQVDKDTGEVCISFPHSRNEWDLNTSAVSILRFIQHVLSHPDLEDPVNLEAAEMFLNRPNAYREVVEQCVKTSQALEREDMGVTEANPGKPLRSDRVVRRISFEEYLQAWTATATTKAGPLMANESLDKLVSSAQMLAHRCGSPTHVVVPFSEASLKTQV</sequence>
<dbReference type="Gene3D" id="3.10.110.10">
    <property type="entry name" value="Ubiquitin Conjugating Enzyme"/>
    <property type="match status" value="1"/>
</dbReference>
<keyword evidence="2" id="KW-1185">Reference proteome</keyword>
<gene>
    <name evidence="3" type="primary">LOC105891302</name>
</gene>
<feature type="domain" description="UBC core" evidence="1">
    <location>
        <begin position="1"/>
        <end position="76"/>
    </location>
</feature>
<dbReference type="RefSeq" id="XP_012672919.1">
    <property type="nucleotide sequence ID" value="XM_012817465.2"/>
</dbReference>
<reference evidence="3" key="1">
    <citation type="submission" date="2025-08" db="UniProtKB">
        <authorList>
            <consortium name="RefSeq"/>
        </authorList>
    </citation>
    <scope>IDENTIFICATION</scope>
</reference>